<organism evidence="3 4">
    <name type="scientific">Lysinibacillus odysseyi 34hs-1 = NBRC 100172</name>
    <dbReference type="NCBI Taxonomy" id="1220589"/>
    <lineage>
        <taxon>Bacteria</taxon>
        <taxon>Bacillati</taxon>
        <taxon>Bacillota</taxon>
        <taxon>Bacilli</taxon>
        <taxon>Bacillales</taxon>
        <taxon>Bacillaceae</taxon>
        <taxon>Lysinibacillus</taxon>
    </lineage>
</organism>
<keyword evidence="4" id="KW-1185">Reference proteome</keyword>
<name>A0A0A3IKZ4_9BACI</name>
<feature type="transmembrane region" description="Helical" evidence="2">
    <location>
        <begin position="81"/>
        <end position="102"/>
    </location>
</feature>
<dbReference type="Proteomes" id="UP000030437">
    <property type="component" value="Unassembled WGS sequence"/>
</dbReference>
<accession>A0A0A3IKZ4</accession>
<dbReference type="EMBL" id="JPVP01000054">
    <property type="protein sequence ID" value="KGR85436.1"/>
    <property type="molecule type" value="Genomic_DNA"/>
</dbReference>
<feature type="coiled-coil region" evidence="1">
    <location>
        <begin position="204"/>
        <end position="238"/>
    </location>
</feature>
<evidence type="ECO:0000313" key="4">
    <source>
        <dbReference type="Proteomes" id="UP000030437"/>
    </source>
</evidence>
<feature type="transmembrane region" description="Helical" evidence="2">
    <location>
        <begin position="54"/>
        <end position="75"/>
    </location>
</feature>
<proteinExistence type="predicted"/>
<evidence type="ECO:0000313" key="3">
    <source>
        <dbReference type="EMBL" id="KGR85436.1"/>
    </source>
</evidence>
<dbReference type="AlphaFoldDB" id="A0A0A3IKZ4"/>
<sequence length="242" mass="29214">MGRAESIDNIEWTLKEVEKLELLKEEYEEFQLTNPTENSLYQYYEKSEYMLPDLFRLILIIIVFGIPLWFALPVAGLPAKIVIYAILTVICYIVSRPVKYLFKRIDFFMYEETVQEDYDEDCRLFEEENERLLLPIRQVTDELRRYSIIPPDYWKQEAVQKMLQYFRGLRVDTIKECINLYELEMREDMYSRRLHGAIKGKLKNEELLRELDEQSRIIEELNEMIESQQHEIEELKEAIEPS</sequence>
<gene>
    <name evidence="3" type="ORF">CD32_09470</name>
</gene>
<keyword evidence="1" id="KW-0175">Coiled coil</keyword>
<keyword evidence="2" id="KW-0812">Transmembrane</keyword>
<protein>
    <submittedName>
        <fullName evidence="3">Uncharacterized protein</fullName>
    </submittedName>
</protein>
<keyword evidence="2" id="KW-1133">Transmembrane helix</keyword>
<evidence type="ECO:0000256" key="1">
    <source>
        <dbReference type="SAM" id="Coils"/>
    </source>
</evidence>
<dbReference type="RefSeq" id="WP_036153847.1">
    <property type="nucleotide sequence ID" value="NZ_AVCX01000007.1"/>
</dbReference>
<keyword evidence="2" id="KW-0472">Membrane</keyword>
<comment type="caution">
    <text evidence="3">The sequence shown here is derived from an EMBL/GenBank/DDBJ whole genome shotgun (WGS) entry which is preliminary data.</text>
</comment>
<evidence type="ECO:0000256" key="2">
    <source>
        <dbReference type="SAM" id="Phobius"/>
    </source>
</evidence>
<reference evidence="3 4" key="1">
    <citation type="submission" date="2014-02" db="EMBL/GenBank/DDBJ databases">
        <title>Draft genome sequence of Lysinibacillus odysseyi NBRC 100172.</title>
        <authorList>
            <person name="Zhang F."/>
            <person name="Wang G."/>
            <person name="Zhang L."/>
        </authorList>
    </citation>
    <scope>NUCLEOTIDE SEQUENCE [LARGE SCALE GENOMIC DNA]</scope>
    <source>
        <strain evidence="3 4">NBRC 100172</strain>
    </source>
</reference>